<dbReference type="InterPro" id="IPR045071">
    <property type="entry name" value="BBP-like"/>
</dbReference>
<sequence>MNPSCMTGNLGANPRRIDLFSNKYFYQPLNCMKIFHQQSNTARYLDELVMELQELNEIKMEYPGLLVHSHIILTAEFNRVWNLLYNKQQFDENILESEILDKANNVTLQEKIALSNEQIANYTGNANKLHHASLKQLENEINCQIMIRGKGSLLDNRLESRLKNYAGWEHLSEPLHLLVRANDSTTTLCAMKLSDGVQHVKQYLNEKVIYQQ</sequence>
<proteinExistence type="predicted"/>
<protein>
    <submittedName>
        <fullName evidence="2">Uncharacterized protein</fullName>
    </submittedName>
</protein>
<dbReference type="Proteomes" id="UP000093561">
    <property type="component" value="Unassembled WGS sequence"/>
</dbReference>
<dbReference type="WBParaSite" id="mrna-Wban_02962">
    <property type="protein sequence ID" value="mrna-Wban_02962"/>
    <property type="gene ID" value="Wban_02962"/>
</dbReference>
<dbReference type="GO" id="GO:0048024">
    <property type="term" value="P:regulation of mRNA splicing, via spliceosome"/>
    <property type="evidence" value="ECO:0007669"/>
    <property type="project" value="TreeGrafter"/>
</dbReference>
<reference evidence="2" key="3">
    <citation type="submission" date="2024-02" db="UniProtKB">
        <authorList>
            <consortium name="WormBaseParasite"/>
        </authorList>
    </citation>
    <scope>IDENTIFICATION</scope>
    <source>
        <strain evidence="2">pt0022</strain>
    </source>
</reference>
<name>A0AAF5PMY1_WUCBA</name>
<dbReference type="SUPFAM" id="SSF54791">
    <property type="entry name" value="Eukaryotic type KH-domain (KH-domain type I)"/>
    <property type="match status" value="1"/>
</dbReference>
<evidence type="ECO:0000313" key="2">
    <source>
        <dbReference type="WBParaSite" id="mrna-Wban_02962"/>
    </source>
</evidence>
<dbReference type="PANTHER" id="PTHR11208">
    <property type="entry name" value="RNA-BINDING PROTEIN RELATED"/>
    <property type="match status" value="1"/>
</dbReference>
<reference evidence="1" key="1">
    <citation type="submission" date="2015-03" db="EMBL/GenBank/DDBJ databases">
        <title>Wuchereria bancrofti Genome Sequencing Papua New Guinea Strain.</title>
        <authorList>
            <person name="Small S.T."/>
            <person name="Serre D."/>
            <person name="Zimmerman P.A."/>
        </authorList>
    </citation>
    <scope>NUCLEOTIDE SEQUENCE [LARGE SCALE GENOMIC DNA]</scope>
    <source>
        <strain evidence="1">pt0022</strain>
    </source>
</reference>
<reference evidence="1" key="2">
    <citation type="journal article" date="2016" name="Mol. Ecol.">
        <title>Population genomics of the filarial nematode parasite Wuchereria bancrofti from mosquitoes.</title>
        <authorList>
            <person name="Small S.T."/>
            <person name="Reimer L.J."/>
            <person name="Tisch D.J."/>
            <person name="King C.L."/>
            <person name="Christensen B.M."/>
            <person name="Siba P.M."/>
            <person name="Kazura J.W."/>
            <person name="Serre D."/>
            <person name="Zimmerman P.A."/>
        </authorList>
    </citation>
    <scope>NUCLEOTIDE SEQUENCE</scope>
    <source>
        <strain evidence="1">pt0022</strain>
    </source>
</reference>
<accession>A0AAF5PMY1</accession>
<dbReference type="PANTHER" id="PTHR11208:SF147">
    <property type="entry name" value="RNA-BINDING PROTEIN ASD-2"/>
    <property type="match status" value="1"/>
</dbReference>
<dbReference type="Gene3D" id="3.30.1370.10">
    <property type="entry name" value="K Homology domain, type 1"/>
    <property type="match status" value="1"/>
</dbReference>
<dbReference type="AlphaFoldDB" id="A0AAF5PMY1"/>
<dbReference type="InterPro" id="IPR036612">
    <property type="entry name" value="KH_dom_type_1_sf"/>
</dbReference>
<dbReference type="GO" id="GO:0003729">
    <property type="term" value="F:mRNA binding"/>
    <property type="evidence" value="ECO:0007669"/>
    <property type="project" value="TreeGrafter"/>
</dbReference>
<dbReference type="GO" id="GO:0005634">
    <property type="term" value="C:nucleus"/>
    <property type="evidence" value="ECO:0007669"/>
    <property type="project" value="TreeGrafter"/>
</dbReference>
<evidence type="ECO:0000313" key="1">
    <source>
        <dbReference type="Proteomes" id="UP000093561"/>
    </source>
</evidence>
<organism evidence="1 2">
    <name type="scientific">Wuchereria bancrofti</name>
    <dbReference type="NCBI Taxonomy" id="6293"/>
    <lineage>
        <taxon>Eukaryota</taxon>
        <taxon>Metazoa</taxon>
        <taxon>Ecdysozoa</taxon>
        <taxon>Nematoda</taxon>
        <taxon>Chromadorea</taxon>
        <taxon>Rhabditida</taxon>
        <taxon>Spirurina</taxon>
        <taxon>Spiruromorpha</taxon>
        <taxon>Filarioidea</taxon>
        <taxon>Onchocercidae</taxon>
        <taxon>Wuchereria</taxon>
    </lineage>
</organism>